<keyword evidence="4" id="KW-0378">Hydrolase</keyword>
<sequence>MGETSMKMRLVWGGAAAALAVMAAARATAGWIERLPDPVPYERLRREPEGEEVFLSRPDGTVLRTIVAGDGPPVVLAHGYGASLLGWNLVQATLVACGHRVIVFDQRGHGGSTFGADGIGSGPMAQDYLAVLEHFDVRDAVLVGHSMGGFLALRAVLDHPGVARRLRGLVLFATWAGRIYDGAPQNRLQIPLLERGILQRLARTRTGGVLFGAVQCGKQPSPAMIGAFREVFLQQAHTPLVPIVRAFAREDRYPRLAEIAVPTVVMVGSADRSTPPRHARRLADGIPGARLITVPDAGHMLNWESPDALVQAVLSLHEAR</sequence>
<keyword evidence="2" id="KW-0732">Signal</keyword>
<dbReference type="Pfam" id="PF00561">
    <property type="entry name" value="Abhydrolase_1"/>
    <property type="match status" value="1"/>
</dbReference>
<keyword evidence="1" id="KW-0575">Peroxidase</keyword>
<dbReference type="RefSeq" id="WP_381026207.1">
    <property type="nucleotide sequence ID" value="NZ_JBHSNY010000009.1"/>
</dbReference>
<evidence type="ECO:0000313" key="5">
    <source>
        <dbReference type="Proteomes" id="UP001596154"/>
    </source>
</evidence>
<dbReference type="PANTHER" id="PTHR43433:SF5">
    <property type="entry name" value="AB HYDROLASE-1 DOMAIN-CONTAINING PROTEIN"/>
    <property type="match status" value="1"/>
</dbReference>
<feature type="chain" id="PRO_5047304210" evidence="2">
    <location>
        <begin position="30"/>
        <end position="320"/>
    </location>
</feature>
<evidence type="ECO:0000313" key="4">
    <source>
        <dbReference type="EMBL" id="MFC5637191.1"/>
    </source>
</evidence>
<dbReference type="InterPro" id="IPR029058">
    <property type="entry name" value="AB_hydrolase_fold"/>
</dbReference>
<organism evidence="4 5">
    <name type="scientific">Streptomyces bullii</name>
    <dbReference type="NCBI Taxonomy" id="349910"/>
    <lineage>
        <taxon>Bacteria</taxon>
        <taxon>Bacillati</taxon>
        <taxon>Actinomycetota</taxon>
        <taxon>Actinomycetes</taxon>
        <taxon>Kitasatosporales</taxon>
        <taxon>Streptomycetaceae</taxon>
        <taxon>Streptomyces</taxon>
    </lineage>
</organism>
<dbReference type="PANTHER" id="PTHR43433">
    <property type="entry name" value="HYDROLASE, ALPHA/BETA FOLD FAMILY PROTEIN"/>
    <property type="match status" value="1"/>
</dbReference>
<evidence type="ECO:0000256" key="1">
    <source>
        <dbReference type="ARBA" id="ARBA00022559"/>
    </source>
</evidence>
<dbReference type="PRINTS" id="PR00111">
    <property type="entry name" value="ABHYDROLASE"/>
</dbReference>
<evidence type="ECO:0000259" key="3">
    <source>
        <dbReference type="Pfam" id="PF00561"/>
    </source>
</evidence>
<protein>
    <submittedName>
        <fullName evidence="4">Alpha/beta fold hydrolase</fullName>
    </submittedName>
</protein>
<evidence type="ECO:0000256" key="2">
    <source>
        <dbReference type="SAM" id="SignalP"/>
    </source>
</evidence>
<comment type="caution">
    <text evidence="4">The sequence shown here is derived from an EMBL/GenBank/DDBJ whole genome shotgun (WGS) entry which is preliminary data.</text>
</comment>
<keyword evidence="5" id="KW-1185">Reference proteome</keyword>
<name>A0ABW0UUF8_9ACTN</name>
<dbReference type="SUPFAM" id="SSF53474">
    <property type="entry name" value="alpha/beta-Hydrolases"/>
    <property type="match status" value="1"/>
</dbReference>
<keyword evidence="1" id="KW-0560">Oxidoreductase</keyword>
<dbReference type="InterPro" id="IPR050471">
    <property type="entry name" value="AB_hydrolase"/>
</dbReference>
<dbReference type="InterPro" id="IPR000639">
    <property type="entry name" value="Epox_hydrolase-like"/>
</dbReference>
<gene>
    <name evidence="4" type="ORF">ACFPZJ_25975</name>
</gene>
<dbReference type="GO" id="GO:0016787">
    <property type="term" value="F:hydrolase activity"/>
    <property type="evidence" value="ECO:0007669"/>
    <property type="project" value="UniProtKB-KW"/>
</dbReference>
<dbReference type="InterPro" id="IPR000073">
    <property type="entry name" value="AB_hydrolase_1"/>
</dbReference>
<feature type="signal peptide" evidence="2">
    <location>
        <begin position="1"/>
        <end position="29"/>
    </location>
</feature>
<accession>A0ABW0UUF8</accession>
<proteinExistence type="predicted"/>
<dbReference type="PRINTS" id="PR00412">
    <property type="entry name" value="EPOXHYDRLASE"/>
</dbReference>
<dbReference type="Gene3D" id="3.40.50.1820">
    <property type="entry name" value="alpha/beta hydrolase"/>
    <property type="match status" value="1"/>
</dbReference>
<dbReference type="Proteomes" id="UP001596154">
    <property type="component" value="Unassembled WGS sequence"/>
</dbReference>
<reference evidence="5" key="1">
    <citation type="journal article" date="2019" name="Int. J. Syst. Evol. Microbiol.">
        <title>The Global Catalogue of Microorganisms (GCM) 10K type strain sequencing project: providing services to taxonomists for standard genome sequencing and annotation.</title>
        <authorList>
            <consortium name="The Broad Institute Genomics Platform"/>
            <consortium name="The Broad Institute Genome Sequencing Center for Infectious Disease"/>
            <person name="Wu L."/>
            <person name="Ma J."/>
        </authorList>
    </citation>
    <scope>NUCLEOTIDE SEQUENCE [LARGE SCALE GENOMIC DNA]</scope>
    <source>
        <strain evidence="5">CGMCC 4.7248</strain>
    </source>
</reference>
<dbReference type="EMBL" id="JBHSNY010000009">
    <property type="protein sequence ID" value="MFC5637191.1"/>
    <property type="molecule type" value="Genomic_DNA"/>
</dbReference>
<feature type="domain" description="AB hydrolase-1" evidence="3">
    <location>
        <begin position="72"/>
        <end position="306"/>
    </location>
</feature>